<reference evidence="5" key="1">
    <citation type="submission" date="2013-09" db="EMBL/GenBank/DDBJ databases">
        <title>Corchorus olitorius genome sequencing.</title>
        <authorList>
            <person name="Alam M."/>
            <person name="Haque M.S."/>
            <person name="Islam M.S."/>
            <person name="Emdad E.M."/>
            <person name="Islam M.M."/>
            <person name="Ahmed B."/>
            <person name="Halim A."/>
            <person name="Hossen Q.M.M."/>
            <person name="Hossain M.Z."/>
            <person name="Ahmed R."/>
            <person name="Khan M.M."/>
            <person name="Islam R."/>
            <person name="Rashid M.M."/>
            <person name="Khan S.A."/>
            <person name="Rahman M.S."/>
            <person name="Alam M."/>
            <person name="Yahiya A.S."/>
            <person name="Khan M.S."/>
            <person name="Azam M.S."/>
            <person name="Haque T."/>
            <person name="Lashkar M.Z.H."/>
            <person name="Akhand A.I."/>
            <person name="Morshed G."/>
            <person name="Roy S."/>
            <person name="Uddin K.S."/>
            <person name="Rabeya T."/>
            <person name="Hossain A.S."/>
            <person name="Chowdhury A."/>
            <person name="Snigdha A.R."/>
            <person name="Mortoza M.S."/>
            <person name="Matin S.A."/>
            <person name="Hoque S.M.E."/>
            <person name="Islam M.K."/>
            <person name="Roy D.K."/>
            <person name="Haider R."/>
            <person name="Moosa M.M."/>
            <person name="Elias S.M."/>
            <person name="Hasan A.M."/>
            <person name="Jahan S."/>
            <person name="Shafiuddin M."/>
            <person name="Mahmood N."/>
            <person name="Shommy N.S."/>
        </authorList>
    </citation>
    <scope>NUCLEOTIDE SEQUENCE [LARGE SCALE GENOMIC DNA]</scope>
    <source>
        <strain evidence="5">cv. O-4</strain>
    </source>
</reference>
<evidence type="ECO:0000259" key="3">
    <source>
        <dbReference type="Pfam" id="PF05617"/>
    </source>
</evidence>
<evidence type="ECO:0000313" key="4">
    <source>
        <dbReference type="EMBL" id="OMO61776.1"/>
    </source>
</evidence>
<feature type="chain" id="PRO_5012006153" description="Prolamin-like domain-containing protein" evidence="2">
    <location>
        <begin position="24"/>
        <end position="118"/>
    </location>
</feature>
<dbReference type="Proteomes" id="UP000187203">
    <property type="component" value="Unassembled WGS sequence"/>
</dbReference>
<protein>
    <recommendedName>
        <fullName evidence="3">Prolamin-like domain-containing protein</fullName>
    </recommendedName>
</protein>
<dbReference type="OrthoDB" id="973137at2759"/>
<dbReference type="AlphaFoldDB" id="A0A1R3GUP9"/>
<evidence type="ECO:0000313" key="5">
    <source>
        <dbReference type="Proteomes" id="UP000187203"/>
    </source>
</evidence>
<dbReference type="InterPro" id="IPR008502">
    <property type="entry name" value="Prolamin-like"/>
</dbReference>
<sequence length="118" mass="12660">MASLNFYAAIGVLVIVGSGAVMAREIDPIMANNCEDMSKMTWHCIDEVSTSVFKNGSVTDGCCHQLVSLGNTCHEALVKRSLKNPLYKKNDTLVILSKAAQVWNKCASANDVSPSPSP</sequence>
<dbReference type="PANTHER" id="PTHR31951:SF22">
    <property type="entry name" value="ECA1 GAMETOGENESIS RELATED FAMILY"/>
    <property type="match status" value="1"/>
</dbReference>
<dbReference type="Pfam" id="PF05617">
    <property type="entry name" value="Prolamin_like"/>
    <property type="match status" value="1"/>
</dbReference>
<dbReference type="PANTHER" id="PTHR31951">
    <property type="entry name" value="BIFUNCTIONAL INHIBITOR/LIPID-TRANSFER PROTEIN/SEED STORAGE 2S ALBUMIN SUPERFAMILY PROTEIN-RELATED"/>
    <property type="match status" value="1"/>
</dbReference>
<keyword evidence="5" id="KW-1185">Reference proteome</keyword>
<organism evidence="4 5">
    <name type="scientific">Corchorus olitorius</name>
    <dbReference type="NCBI Taxonomy" id="93759"/>
    <lineage>
        <taxon>Eukaryota</taxon>
        <taxon>Viridiplantae</taxon>
        <taxon>Streptophyta</taxon>
        <taxon>Embryophyta</taxon>
        <taxon>Tracheophyta</taxon>
        <taxon>Spermatophyta</taxon>
        <taxon>Magnoliopsida</taxon>
        <taxon>eudicotyledons</taxon>
        <taxon>Gunneridae</taxon>
        <taxon>Pentapetalae</taxon>
        <taxon>rosids</taxon>
        <taxon>malvids</taxon>
        <taxon>Malvales</taxon>
        <taxon>Malvaceae</taxon>
        <taxon>Grewioideae</taxon>
        <taxon>Apeibeae</taxon>
        <taxon>Corchorus</taxon>
    </lineage>
</organism>
<gene>
    <name evidence="4" type="ORF">COLO4_33343</name>
</gene>
<evidence type="ECO:0000256" key="2">
    <source>
        <dbReference type="SAM" id="SignalP"/>
    </source>
</evidence>
<feature type="domain" description="Prolamin-like" evidence="3">
    <location>
        <begin position="37"/>
        <end position="106"/>
    </location>
</feature>
<feature type="signal peptide" evidence="2">
    <location>
        <begin position="1"/>
        <end position="23"/>
    </location>
</feature>
<evidence type="ECO:0000256" key="1">
    <source>
        <dbReference type="ARBA" id="ARBA00022729"/>
    </source>
</evidence>
<comment type="caution">
    <text evidence="4">The sequence shown here is derived from an EMBL/GenBank/DDBJ whole genome shotgun (WGS) entry which is preliminary data.</text>
</comment>
<accession>A0A1R3GUP9</accession>
<keyword evidence="1 2" id="KW-0732">Signal</keyword>
<dbReference type="EMBL" id="AWUE01021567">
    <property type="protein sequence ID" value="OMO61776.1"/>
    <property type="molecule type" value="Genomic_DNA"/>
</dbReference>
<name>A0A1R3GUP9_9ROSI</name>
<proteinExistence type="predicted"/>